<dbReference type="GO" id="GO:0004497">
    <property type="term" value="F:monooxygenase activity"/>
    <property type="evidence" value="ECO:0007669"/>
    <property type="project" value="UniProtKB-ARBA"/>
</dbReference>
<accession>A0A4Q4Z805</accession>
<evidence type="ECO:0000313" key="7">
    <source>
        <dbReference type="Proteomes" id="UP000295198"/>
    </source>
</evidence>
<dbReference type="GO" id="GO:0016705">
    <property type="term" value="F:oxidoreductase activity, acting on paired donors, with incorporation or reduction of molecular oxygen"/>
    <property type="evidence" value="ECO:0007669"/>
    <property type="project" value="UniProtKB-ARBA"/>
</dbReference>
<dbReference type="Pfam" id="PF01266">
    <property type="entry name" value="DAO"/>
    <property type="match status" value="1"/>
</dbReference>
<sequence>MPLTSLWVDRSRLDEPALTEAPELPARSDVVVVGAGITGLTAALLLSRTGRSVTVLEARHVGAGTTGGSTAKISLLQGTRLSTLGRKHGPGVVRRYVEANREGQAWLLRFCDDHGVPYDVRTAYTYAADGDGAGVARRELRTARRAGLDATWEPDLGLPFHHEGGVRLDGQAQVDPMAVLDALARETVRHGGRIVTGVRGRSVEGSAPPQVVTDAGSITADTVVLATGLPFLDRGGFFARMTPQRSYSLAFRTETAAVDGMYLSTGRSSRSLRDAWDDDLGHLLLVGGAGHVTGRTASPRARLDELRHWTAEWCPDAVETHAWSAQDFEPAHGLPFAGPVLPRAPDVLVAGGFSKWGMTNGVAAALALTARITGGHLRWADVLEPWRGTEVSGLPTAALANAAVGLEMAGGWLRPVRNVGDGEPSAPGNGVVSYRGPRPPVATAVDDNGLGHRRSAVCTHLGGVVRWNDAERSWDCPLHGSRFDADGSVLEGPATCGLRAGRPPGA</sequence>
<dbReference type="PROSITE" id="PS51296">
    <property type="entry name" value="RIESKE"/>
    <property type="match status" value="1"/>
</dbReference>
<dbReference type="GO" id="GO:0005737">
    <property type="term" value="C:cytoplasm"/>
    <property type="evidence" value="ECO:0007669"/>
    <property type="project" value="TreeGrafter"/>
</dbReference>
<dbReference type="InterPro" id="IPR036922">
    <property type="entry name" value="Rieske_2Fe-2S_sf"/>
</dbReference>
<evidence type="ECO:0000256" key="4">
    <source>
        <dbReference type="ARBA" id="ARBA00023014"/>
    </source>
</evidence>
<protein>
    <submittedName>
        <fullName evidence="6">FAD-dependent oxidoreductase</fullName>
    </submittedName>
</protein>
<dbReference type="PANTHER" id="PTHR13847">
    <property type="entry name" value="SARCOSINE DEHYDROGENASE-RELATED"/>
    <property type="match status" value="1"/>
</dbReference>
<dbReference type="RefSeq" id="WP_134719336.1">
    <property type="nucleotide sequence ID" value="NZ_SDKM01000027.1"/>
</dbReference>
<dbReference type="GO" id="GO:0046872">
    <property type="term" value="F:metal ion binding"/>
    <property type="evidence" value="ECO:0007669"/>
    <property type="project" value="UniProtKB-KW"/>
</dbReference>
<dbReference type="SUPFAM" id="SSF51905">
    <property type="entry name" value="FAD/NAD(P)-binding domain"/>
    <property type="match status" value="1"/>
</dbReference>
<dbReference type="Gene3D" id="3.50.50.60">
    <property type="entry name" value="FAD/NAD(P)-binding domain"/>
    <property type="match status" value="1"/>
</dbReference>
<dbReference type="EMBL" id="SDKM01000027">
    <property type="protein sequence ID" value="RYP83997.1"/>
    <property type="molecule type" value="Genomic_DNA"/>
</dbReference>
<feature type="domain" description="Rieske" evidence="5">
    <location>
        <begin position="418"/>
        <end position="500"/>
    </location>
</feature>
<dbReference type="InterPro" id="IPR036188">
    <property type="entry name" value="FAD/NAD-bd_sf"/>
</dbReference>
<comment type="caution">
    <text evidence="6">The sequence shown here is derived from an EMBL/GenBank/DDBJ whole genome shotgun (WGS) entry which is preliminary data.</text>
</comment>
<dbReference type="GO" id="GO:0051537">
    <property type="term" value="F:2 iron, 2 sulfur cluster binding"/>
    <property type="evidence" value="ECO:0007669"/>
    <property type="project" value="UniProtKB-KW"/>
</dbReference>
<keyword evidence="1" id="KW-0001">2Fe-2S</keyword>
<keyword evidence="2" id="KW-0479">Metal-binding</keyword>
<dbReference type="AlphaFoldDB" id="A0A4Q4Z805"/>
<dbReference type="PRINTS" id="PR00420">
    <property type="entry name" value="RNGMNOXGNASE"/>
</dbReference>
<dbReference type="Gene3D" id="3.30.9.10">
    <property type="entry name" value="D-Amino Acid Oxidase, subunit A, domain 2"/>
    <property type="match status" value="1"/>
</dbReference>
<dbReference type="InterPro" id="IPR006076">
    <property type="entry name" value="FAD-dep_OxRdtase"/>
</dbReference>
<dbReference type="Pfam" id="PF00355">
    <property type="entry name" value="Rieske"/>
    <property type="match status" value="1"/>
</dbReference>
<dbReference type="InterPro" id="IPR017941">
    <property type="entry name" value="Rieske_2Fe-2S"/>
</dbReference>
<evidence type="ECO:0000256" key="3">
    <source>
        <dbReference type="ARBA" id="ARBA00023004"/>
    </source>
</evidence>
<reference evidence="6 7" key="1">
    <citation type="submission" date="2019-01" db="EMBL/GenBank/DDBJ databases">
        <title>Nocardioides guangzhouensis sp. nov., an actinobacterium isolated from soil.</title>
        <authorList>
            <person name="Fu Y."/>
            <person name="Cai Y."/>
            <person name="Lin Z."/>
            <person name="Chen P."/>
        </authorList>
    </citation>
    <scope>NUCLEOTIDE SEQUENCE [LARGE SCALE GENOMIC DNA]</scope>
    <source>
        <strain evidence="6 7">130</strain>
    </source>
</reference>
<evidence type="ECO:0000256" key="2">
    <source>
        <dbReference type="ARBA" id="ARBA00022723"/>
    </source>
</evidence>
<proteinExistence type="predicted"/>
<keyword evidence="4" id="KW-0411">Iron-sulfur</keyword>
<evidence type="ECO:0000256" key="1">
    <source>
        <dbReference type="ARBA" id="ARBA00022714"/>
    </source>
</evidence>
<gene>
    <name evidence="6" type="ORF">EKO23_17080</name>
</gene>
<dbReference type="SUPFAM" id="SSF50022">
    <property type="entry name" value="ISP domain"/>
    <property type="match status" value="1"/>
</dbReference>
<dbReference type="OrthoDB" id="9767869at2"/>
<evidence type="ECO:0000259" key="5">
    <source>
        <dbReference type="PROSITE" id="PS51296"/>
    </source>
</evidence>
<dbReference type="Proteomes" id="UP000295198">
    <property type="component" value="Unassembled WGS sequence"/>
</dbReference>
<keyword evidence="3" id="KW-0408">Iron</keyword>
<organism evidence="6 7">
    <name type="scientific">Nocardioides guangzhouensis</name>
    <dbReference type="NCBI Taxonomy" id="2497878"/>
    <lineage>
        <taxon>Bacteria</taxon>
        <taxon>Bacillati</taxon>
        <taxon>Actinomycetota</taxon>
        <taxon>Actinomycetes</taxon>
        <taxon>Propionibacteriales</taxon>
        <taxon>Nocardioidaceae</taxon>
        <taxon>Nocardioides</taxon>
    </lineage>
</organism>
<dbReference type="Gene3D" id="2.102.10.10">
    <property type="entry name" value="Rieske [2Fe-2S] iron-sulphur domain"/>
    <property type="match status" value="1"/>
</dbReference>
<evidence type="ECO:0000313" key="6">
    <source>
        <dbReference type="EMBL" id="RYP83997.1"/>
    </source>
</evidence>
<keyword evidence="7" id="KW-1185">Reference proteome</keyword>
<dbReference type="PANTHER" id="PTHR13847:SF274">
    <property type="entry name" value="RIESKE 2FE-2S IRON-SULFUR PROTEIN YHFW-RELATED"/>
    <property type="match status" value="1"/>
</dbReference>
<name>A0A4Q4Z805_9ACTN</name>